<evidence type="ECO:0000256" key="3">
    <source>
        <dbReference type="ARBA" id="ARBA00007931"/>
    </source>
</evidence>
<dbReference type="Gene3D" id="1.25.40.10">
    <property type="entry name" value="Tetratricopeptide repeat domain"/>
    <property type="match status" value="1"/>
</dbReference>
<evidence type="ECO:0000256" key="5">
    <source>
        <dbReference type="ARBA" id="ARBA00022692"/>
    </source>
</evidence>
<comment type="similarity">
    <text evidence="3">Belongs to the peptidase M50B family.</text>
</comment>
<feature type="transmembrane region" description="Helical" evidence="12">
    <location>
        <begin position="34"/>
        <end position="57"/>
    </location>
</feature>
<evidence type="ECO:0000256" key="10">
    <source>
        <dbReference type="ARBA" id="ARBA00023049"/>
    </source>
</evidence>
<evidence type="ECO:0000256" key="11">
    <source>
        <dbReference type="ARBA" id="ARBA00023136"/>
    </source>
</evidence>
<dbReference type="GO" id="GO:0006508">
    <property type="term" value="P:proteolysis"/>
    <property type="evidence" value="ECO:0007669"/>
    <property type="project" value="UniProtKB-KW"/>
</dbReference>
<dbReference type="PANTHER" id="PTHR39188:SF3">
    <property type="entry name" value="STAGE IV SPORULATION PROTEIN FB"/>
    <property type="match status" value="1"/>
</dbReference>
<evidence type="ECO:0000256" key="2">
    <source>
        <dbReference type="ARBA" id="ARBA00004141"/>
    </source>
</evidence>
<feature type="transmembrane region" description="Helical" evidence="12">
    <location>
        <begin position="129"/>
        <end position="151"/>
    </location>
</feature>
<keyword evidence="4" id="KW-0645">Protease</keyword>
<dbReference type="PANTHER" id="PTHR39188">
    <property type="entry name" value="MEMBRANE-ASSOCIATED ZINC METALLOPROTEASE M50B"/>
    <property type="match status" value="1"/>
</dbReference>
<keyword evidence="11 12" id="KW-0472">Membrane</keyword>
<proteinExistence type="inferred from homology"/>
<accession>A0A3S5GYN0</accession>
<evidence type="ECO:0000256" key="7">
    <source>
        <dbReference type="ARBA" id="ARBA00022801"/>
    </source>
</evidence>
<feature type="transmembrane region" description="Helical" evidence="12">
    <location>
        <begin position="87"/>
        <end position="109"/>
    </location>
</feature>
<evidence type="ECO:0000256" key="4">
    <source>
        <dbReference type="ARBA" id="ARBA00022670"/>
    </source>
</evidence>
<organism evidence="14">
    <name type="scientific">Racemicystis crocea</name>
    <dbReference type="NCBI Taxonomy" id="1707966"/>
    <lineage>
        <taxon>Bacteria</taxon>
        <taxon>Pseudomonadati</taxon>
        <taxon>Myxococcota</taxon>
        <taxon>Polyangia</taxon>
        <taxon>Polyangiales</taxon>
        <taxon>Polyangiaceae</taxon>
    </lineage>
</organism>
<comment type="cofactor">
    <cofactor evidence="1">
        <name>Zn(2+)</name>
        <dbReference type="ChEBI" id="CHEBI:29105"/>
    </cofactor>
</comment>
<keyword evidence="9 12" id="KW-1133">Transmembrane helix</keyword>
<keyword evidence="6" id="KW-0479">Metal-binding</keyword>
<dbReference type="GO" id="GO:0008237">
    <property type="term" value="F:metallopeptidase activity"/>
    <property type="evidence" value="ECO:0007669"/>
    <property type="project" value="UniProtKB-KW"/>
</dbReference>
<keyword evidence="7" id="KW-0378">Hydrolase</keyword>
<evidence type="ECO:0000313" key="14">
    <source>
        <dbReference type="EMBL" id="AYM54539.1"/>
    </source>
</evidence>
<feature type="transmembrane region" description="Helical" evidence="12">
    <location>
        <begin position="12"/>
        <end position="28"/>
    </location>
</feature>
<dbReference type="Pfam" id="PF02163">
    <property type="entry name" value="Peptidase_M50"/>
    <property type="match status" value="1"/>
</dbReference>
<keyword evidence="10" id="KW-0482">Metalloprotease</keyword>
<protein>
    <recommendedName>
        <fullName evidence="13">Peptidase M50 domain-containing protein</fullName>
    </recommendedName>
</protein>
<evidence type="ECO:0000256" key="8">
    <source>
        <dbReference type="ARBA" id="ARBA00022833"/>
    </source>
</evidence>
<feature type="domain" description="Peptidase M50" evidence="13">
    <location>
        <begin position="130"/>
        <end position="160"/>
    </location>
</feature>
<dbReference type="GO" id="GO:0016020">
    <property type="term" value="C:membrane"/>
    <property type="evidence" value="ECO:0007669"/>
    <property type="project" value="UniProtKB-SubCell"/>
</dbReference>
<evidence type="ECO:0000256" key="1">
    <source>
        <dbReference type="ARBA" id="ARBA00001947"/>
    </source>
</evidence>
<dbReference type="GO" id="GO:0046872">
    <property type="term" value="F:metal ion binding"/>
    <property type="evidence" value="ECO:0007669"/>
    <property type="project" value="UniProtKB-KW"/>
</dbReference>
<evidence type="ECO:0000259" key="13">
    <source>
        <dbReference type="Pfam" id="PF02163"/>
    </source>
</evidence>
<dbReference type="SUPFAM" id="SSF48452">
    <property type="entry name" value="TPR-like"/>
    <property type="match status" value="1"/>
</dbReference>
<name>A0A3S5GYN0_9BACT</name>
<dbReference type="InterPro" id="IPR008915">
    <property type="entry name" value="Peptidase_M50"/>
</dbReference>
<dbReference type="NCBIfam" id="NF047558">
    <property type="entry name" value="TPR_END_plus"/>
    <property type="match status" value="1"/>
</dbReference>
<evidence type="ECO:0000256" key="12">
    <source>
        <dbReference type="SAM" id="Phobius"/>
    </source>
</evidence>
<dbReference type="EMBL" id="MH908924">
    <property type="protein sequence ID" value="AYM54539.1"/>
    <property type="molecule type" value="Genomic_DNA"/>
</dbReference>
<sequence>MSFRLFGVNVEIQLFFWLTTVLLGWGYLSNMGALAVWVAVVFVSVLVHEFGHAFAVMRHRIEPEITLHGLGGATTWRPIFQLGRLDMIVISAAGPAAGFALGGLVYALTRFAPGLVYKLPPLGQVAIDQLLWVNIGWGIINLLPVMPFDGGHILEQALGPKRIRIAAGISFLVGMLIAGLSLYFFKSWWTAMLFGMGAVQSYQRFQAEAPAEPAARPARREQANETEMVPPELAALLRSARHALNEERFDRARALSQKVLEGDGGAVKVTAGAAREALEVLAWTHLLEGRAQAASDVIEQARRYGEPDAALVGAVLLARGELGKARRVLEEARARGDDRKEVAGPLIQVLLEQREVARAAAVAFDILDSLSSEDARKMAQIARENRAFDWAARLFEAVFEREHGAEDAYEAARALSLDGQHARALEWLRKAVDAGFSDRGRAWSDVALEALRSGPGFEAMLPRP</sequence>
<dbReference type="InterPro" id="IPR011990">
    <property type="entry name" value="TPR-like_helical_dom_sf"/>
</dbReference>
<feature type="transmembrane region" description="Helical" evidence="12">
    <location>
        <begin position="163"/>
        <end position="185"/>
    </location>
</feature>
<comment type="subcellular location">
    <subcellularLocation>
        <location evidence="2">Membrane</location>
        <topology evidence="2">Multi-pass membrane protein</topology>
    </subcellularLocation>
</comment>
<keyword evidence="5 12" id="KW-0812">Transmembrane</keyword>
<dbReference type="AlphaFoldDB" id="A0A3S5GYN0"/>
<reference evidence="14" key="1">
    <citation type="journal article" date="2018" name="J. Ind. Microbiol. Biotechnol.">
        <title>Genome mining reveals uncommon alkylpyrones as type III PKS products from myxobacteria.</title>
        <authorList>
            <person name="Hug J.J."/>
            <person name="Panter F."/>
            <person name="Krug D."/>
            <person name="Muller R."/>
        </authorList>
    </citation>
    <scope>NUCLEOTIDE SEQUENCE</scope>
    <source>
        <strain evidence="14">SBSr021</strain>
    </source>
</reference>
<evidence type="ECO:0000256" key="6">
    <source>
        <dbReference type="ARBA" id="ARBA00022723"/>
    </source>
</evidence>
<evidence type="ECO:0000256" key="9">
    <source>
        <dbReference type="ARBA" id="ARBA00022989"/>
    </source>
</evidence>
<keyword evidence="8" id="KW-0862">Zinc</keyword>